<comment type="caution">
    <text evidence="3">The sequence shown here is derived from an EMBL/GenBank/DDBJ whole genome shotgun (WGS) entry which is preliminary data.</text>
</comment>
<dbReference type="AlphaFoldDB" id="A0A0K9PAT3"/>
<sequence>MAKKKTTKQEEIRSIVPELENLVKDAEVKKIRLKEMKRRKSKLFAEVKFLRKKLKDLLRQNQNRSSKIPKNEFSGKKEEERRKRRRMRGVSTVVVPDLNQISIPSEEEEDWQRMKQYSLDTDPTACRSEIRTEKIHGKIKCL</sequence>
<reference evidence="4" key="1">
    <citation type="journal article" date="2016" name="Nature">
        <title>The genome of the seagrass Zostera marina reveals angiosperm adaptation to the sea.</title>
        <authorList>
            <person name="Olsen J.L."/>
            <person name="Rouze P."/>
            <person name="Verhelst B."/>
            <person name="Lin Y.-C."/>
            <person name="Bayer T."/>
            <person name="Collen J."/>
            <person name="Dattolo E."/>
            <person name="De Paoli E."/>
            <person name="Dittami S."/>
            <person name="Maumus F."/>
            <person name="Michel G."/>
            <person name="Kersting A."/>
            <person name="Lauritano C."/>
            <person name="Lohaus R."/>
            <person name="Toepel M."/>
            <person name="Tonon T."/>
            <person name="Vanneste K."/>
            <person name="Amirebrahimi M."/>
            <person name="Brakel J."/>
            <person name="Bostroem C."/>
            <person name="Chovatia M."/>
            <person name="Grimwood J."/>
            <person name="Jenkins J.W."/>
            <person name="Jueterbock A."/>
            <person name="Mraz A."/>
            <person name="Stam W.T."/>
            <person name="Tice H."/>
            <person name="Bornberg-Bauer E."/>
            <person name="Green P.J."/>
            <person name="Pearson G.A."/>
            <person name="Procaccini G."/>
            <person name="Duarte C.M."/>
            <person name="Schmutz J."/>
            <person name="Reusch T.B.H."/>
            <person name="Van de Peer Y."/>
        </authorList>
    </citation>
    <scope>NUCLEOTIDE SEQUENCE [LARGE SCALE GENOMIC DNA]</scope>
    <source>
        <strain evidence="4">cv. Finnish</strain>
    </source>
</reference>
<organism evidence="3 4">
    <name type="scientific">Zostera marina</name>
    <name type="common">Eelgrass</name>
    <dbReference type="NCBI Taxonomy" id="29655"/>
    <lineage>
        <taxon>Eukaryota</taxon>
        <taxon>Viridiplantae</taxon>
        <taxon>Streptophyta</taxon>
        <taxon>Embryophyta</taxon>
        <taxon>Tracheophyta</taxon>
        <taxon>Spermatophyta</taxon>
        <taxon>Magnoliopsida</taxon>
        <taxon>Liliopsida</taxon>
        <taxon>Zosteraceae</taxon>
        <taxon>Zostera</taxon>
    </lineage>
</organism>
<dbReference type="EMBL" id="LFYR01001044">
    <property type="protein sequence ID" value="KMZ65357.1"/>
    <property type="molecule type" value="Genomic_DNA"/>
</dbReference>
<evidence type="ECO:0000256" key="2">
    <source>
        <dbReference type="SAM" id="MobiDB-lite"/>
    </source>
</evidence>
<keyword evidence="4" id="KW-1185">Reference proteome</keyword>
<feature type="region of interest" description="Disordered" evidence="2">
    <location>
        <begin position="60"/>
        <end position="90"/>
    </location>
</feature>
<evidence type="ECO:0000256" key="1">
    <source>
        <dbReference type="SAM" id="Coils"/>
    </source>
</evidence>
<evidence type="ECO:0000313" key="4">
    <source>
        <dbReference type="Proteomes" id="UP000036987"/>
    </source>
</evidence>
<dbReference type="PANTHER" id="PTHR34807">
    <property type="entry name" value="OS08G0270800 PROTEIN"/>
    <property type="match status" value="1"/>
</dbReference>
<accession>A0A0K9PAT3</accession>
<feature type="compositionally biased region" description="Basic and acidic residues" evidence="2">
    <location>
        <begin position="69"/>
        <end position="81"/>
    </location>
</feature>
<dbReference type="PANTHER" id="PTHR34807:SF3">
    <property type="entry name" value="OS08G0270800 PROTEIN"/>
    <property type="match status" value="1"/>
</dbReference>
<keyword evidence="1" id="KW-0175">Coiled coil</keyword>
<evidence type="ECO:0000313" key="3">
    <source>
        <dbReference type="EMBL" id="KMZ65357.1"/>
    </source>
</evidence>
<gene>
    <name evidence="3" type="ORF">ZOSMA_324G00110</name>
</gene>
<name>A0A0K9PAT3_ZOSMR</name>
<protein>
    <submittedName>
        <fullName evidence="3">Uncharacterized protein</fullName>
    </submittedName>
</protein>
<proteinExistence type="predicted"/>
<feature type="coiled-coil region" evidence="1">
    <location>
        <begin position="16"/>
        <end position="60"/>
    </location>
</feature>
<dbReference type="Proteomes" id="UP000036987">
    <property type="component" value="Unassembled WGS sequence"/>
</dbReference>